<dbReference type="PANTHER" id="PTHR31902">
    <property type="entry name" value="ACTIN PATCHES DISTAL PROTEIN 1"/>
    <property type="match status" value="1"/>
</dbReference>
<dbReference type="Proteomes" id="UP000295124">
    <property type="component" value="Unassembled WGS sequence"/>
</dbReference>
<dbReference type="Pfam" id="PF06999">
    <property type="entry name" value="Suc_Fer-like"/>
    <property type="match status" value="1"/>
</dbReference>
<sequence length="369" mass="39644">MPDPQDAPLTGTPAVPVSPAPAGAASADRYRPETGCAAMALQRGDSMIATAPPADRWFLIEVRTAWPPQALTALQDVGPEVARRCAELGYRPALIRRPGRTAPSAVRRYALVDCRPGQESTRWGDLPSDAHLLTVLTALPSNTVPDLEPPTTEPIYLVCAHGRHDACCAVRGRPVAAALAAAYPDRTWECSHIGGDRFAGNVVVLPHALFYGQVTPARAVEVAKHHAENRVVPDLLRGSGAYPPAVQAAQHYARAAGHSLSLNTLHPTQIHQLPNHHYKITLTTEGMGEWGSSMREQADGSDESAVGPGGRSSSSTGEWLVEVEVSVHFDSVDARLTCGGKSPVQVRRFDLHSIETHRIESHRLDSGER</sequence>
<feature type="region of interest" description="Disordered" evidence="1">
    <location>
        <begin position="291"/>
        <end position="317"/>
    </location>
</feature>
<dbReference type="Gene3D" id="3.40.30.10">
    <property type="entry name" value="Glutaredoxin"/>
    <property type="match status" value="1"/>
</dbReference>
<comment type="caution">
    <text evidence="2">The sequence shown here is derived from an EMBL/GenBank/DDBJ whole genome shotgun (WGS) entry which is preliminary data.</text>
</comment>
<feature type="region of interest" description="Disordered" evidence="1">
    <location>
        <begin position="1"/>
        <end position="29"/>
    </location>
</feature>
<evidence type="ECO:0000313" key="3">
    <source>
        <dbReference type="Proteomes" id="UP000295124"/>
    </source>
</evidence>
<dbReference type="RefSeq" id="WP_132171048.1">
    <property type="nucleotide sequence ID" value="NZ_SMKX01000075.1"/>
</dbReference>
<dbReference type="AlphaFoldDB" id="A0A4V2YPD4"/>
<evidence type="ECO:0000313" key="2">
    <source>
        <dbReference type="EMBL" id="TDD57417.1"/>
    </source>
</evidence>
<reference evidence="2 3" key="1">
    <citation type="submission" date="2019-03" db="EMBL/GenBank/DDBJ databases">
        <title>Draft genome sequences of novel Actinobacteria.</title>
        <authorList>
            <person name="Sahin N."/>
            <person name="Ay H."/>
            <person name="Saygin H."/>
        </authorList>
    </citation>
    <scope>NUCLEOTIDE SEQUENCE [LARGE SCALE GENOMIC DNA]</scope>
    <source>
        <strain evidence="2 3">JCM 13523</strain>
    </source>
</reference>
<accession>A0A4V2YPD4</accession>
<keyword evidence="3" id="KW-1185">Reference proteome</keyword>
<dbReference type="CDD" id="cd03062">
    <property type="entry name" value="TRX_Fd_Sucrase"/>
    <property type="match status" value="1"/>
</dbReference>
<gene>
    <name evidence="2" type="ORF">E1263_23905</name>
</gene>
<name>A0A4V2YPD4_9ACTN</name>
<feature type="compositionally biased region" description="Low complexity" evidence="1">
    <location>
        <begin position="10"/>
        <end position="27"/>
    </location>
</feature>
<dbReference type="SUPFAM" id="SSF52833">
    <property type="entry name" value="Thioredoxin-like"/>
    <property type="match status" value="1"/>
</dbReference>
<dbReference type="InterPro" id="IPR009737">
    <property type="entry name" value="Aim32/Apd1-like"/>
</dbReference>
<evidence type="ECO:0000256" key="1">
    <source>
        <dbReference type="SAM" id="MobiDB-lite"/>
    </source>
</evidence>
<dbReference type="PANTHER" id="PTHR31902:SF22">
    <property type="entry name" value="SLL1203 PROTEIN"/>
    <property type="match status" value="1"/>
</dbReference>
<dbReference type="InterPro" id="IPR036249">
    <property type="entry name" value="Thioredoxin-like_sf"/>
</dbReference>
<protein>
    <submittedName>
        <fullName evidence="2">Sucrase ferredoxin</fullName>
    </submittedName>
</protein>
<dbReference type="EMBL" id="SMKX01000075">
    <property type="protein sequence ID" value="TDD57417.1"/>
    <property type="molecule type" value="Genomic_DNA"/>
</dbReference>
<organism evidence="2 3">
    <name type="scientific">Kribbella antibiotica</name>
    <dbReference type="NCBI Taxonomy" id="190195"/>
    <lineage>
        <taxon>Bacteria</taxon>
        <taxon>Bacillati</taxon>
        <taxon>Actinomycetota</taxon>
        <taxon>Actinomycetes</taxon>
        <taxon>Propionibacteriales</taxon>
        <taxon>Kribbellaceae</taxon>
        <taxon>Kribbella</taxon>
    </lineage>
</organism>
<proteinExistence type="predicted"/>
<dbReference type="OrthoDB" id="3399139at2"/>